<name>A0A8I2YHZ3_9AGAM</name>
<feature type="region of interest" description="Disordered" evidence="1">
    <location>
        <begin position="328"/>
        <end position="351"/>
    </location>
</feature>
<protein>
    <submittedName>
        <fullName evidence="2">Uncharacterized protein</fullName>
    </submittedName>
</protein>
<sequence length="351" mass="38663">MDARQLEIVKYLVPGVHKDPFSLRVNAETTVFDIISHFRSQVPGAHTGVAYLPKDLALNISPVHDLVSRFTAVACRLEYLKDETKIFSLDLYDKTDKIQFFIQSHPDQPEFVSPGEERDHDELIQRAGGRWAPSTVSGSVEIFKEQQDKHLVHNGRPVHVSGPPITIYEEAFADIVHDLANPSDQQLDDYTLSKATELSIALLKIYETESLRVTAISQLIENLLDVKFELNYSPWPSTGAESDGAAIQDGAIYLHLECKNELGIGGIADFQGALTLLKHISGTAYSPIRNLTRCPCVHLAISGPFIAFAGSVVTDIYNFQSFTGPISPGGETYPTDKIRGLPDSLASSERG</sequence>
<proteinExistence type="predicted"/>
<dbReference type="OrthoDB" id="3250441at2759"/>
<dbReference type="AlphaFoldDB" id="A0A8I2YHZ3"/>
<evidence type="ECO:0000256" key="1">
    <source>
        <dbReference type="SAM" id="MobiDB-lite"/>
    </source>
</evidence>
<comment type="caution">
    <text evidence="2">The sequence shown here is derived from an EMBL/GenBank/DDBJ whole genome shotgun (WGS) entry which is preliminary data.</text>
</comment>
<keyword evidence="3" id="KW-1185">Reference proteome</keyword>
<evidence type="ECO:0000313" key="2">
    <source>
        <dbReference type="EMBL" id="KAG6372102.1"/>
    </source>
</evidence>
<reference evidence="2" key="1">
    <citation type="submission" date="2021-03" db="EMBL/GenBank/DDBJ databases">
        <title>Evolutionary innovations through gain and loss of genes in the ectomycorrhizal Boletales.</title>
        <authorList>
            <person name="Wu G."/>
            <person name="Miyauchi S."/>
            <person name="Morin E."/>
            <person name="Yang Z.-L."/>
            <person name="Xu J."/>
            <person name="Martin F.M."/>
        </authorList>
    </citation>
    <scope>NUCLEOTIDE SEQUENCE</scope>
    <source>
        <strain evidence="2">BR01</strain>
    </source>
</reference>
<dbReference type="Proteomes" id="UP000683000">
    <property type="component" value="Unassembled WGS sequence"/>
</dbReference>
<organism evidence="2 3">
    <name type="scientific">Boletus reticuloceps</name>
    <dbReference type="NCBI Taxonomy" id="495285"/>
    <lineage>
        <taxon>Eukaryota</taxon>
        <taxon>Fungi</taxon>
        <taxon>Dikarya</taxon>
        <taxon>Basidiomycota</taxon>
        <taxon>Agaricomycotina</taxon>
        <taxon>Agaricomycetes</taxon>
        <taxon>Agaricomycetidae</taxon>
        <taxon>Boletales</taxon>
        <taxon>Boletineae</taxon>
        <taxon>Boletaceae</taxon>
        <taxon>Boletoideae</taxon>
        <taxon>Boletus</taxon>
    </lineage>
</organism>
<gene>
    <name evidence="2" type="ORF">JVT61DRAFT_8816</name>
</gene>
<evidence type="ECO:0000313" key="3">
    <source>
        <dbReference type="Proteomes" id="UP000683000"/>
    </source>
</evidence>
<accession>A0A8I2YHZ3</accession>
<dbReference type="EMBL" id="JAGFBS010000030">
    <property type="protein sequence ID" value="KAG6372102.1"/>
    <property type="molecule type" value="Genomic_DNA"/>
</dbReference>